<accession>A0AAW1V2Z7</accession>
<sequence>MIRFSQADSDASTFLYILKDDSERLLYCYMYQAQTPVDVSICITTHNSFKHQKLISIHGQYYHIFLQYLPRTSDMLTRAKTF</sequence>
<protein>
    <submittedName>
        <fullName evidence="1">Uncharacterized protein</fullName>
    </submittedName>
</protein>
<reference evidence="1 2" key="1">
    <citation type="submission" date="2023-03" db="EMBL/GenBank/DDBJ databases">
        <title>Genome insight into feeding habits of ladybird beetles.</title>
        <authorList>
            <person name="Li H.-S."/>
            <person name="Huang Y.-H."/>
            <person name="Pang H."/>
        </authorList>
    </citation>
    <scope>NUCLEOTIDE SEQUENCE [LARGE SCALE GENOMIC DNA]</scope>
    <source>
        <strain evidence="1">SYSU_2023b</strain>
        <tissue evidence="1">Whole body</tissue>
    </source>
</reference>
<evidence type="ECO:0000313" key="1">
    <source>
        <dbReference type="EMBL" id="KAK9886456.1"/>
    </source>
</evidence>
<dbReference type="Proteomes" id="UP001431783">
    <property type="component" value="Unassembled WGS sequence"/>
</dbReference>
<keyword evidence="2" id="KW-1185">Reference proteome</keyword>
<dbReference type="EMBL" id="JARQZJ010000100">
    <property type="protein sequence ID" value="KAK9886456.1"/>
    <property type="molecule type" value="Genomic_DNA"/>
</dbReference>
<organism evidence="1 2">
    <name type="scientific">Henosepilachna vigintioctopunctata</name>
    <dbReference type="NCBI Taxonomy" id="420089"/>
    <lineage>
        <taxon>Eukaryota</taxon>
        <taxon>Metazoa</taxon>
        <taxon>Ecdysozoa</taxon>
        <taxon>Arthropoda</taxon>
        <taxon>Hexapoda</taxon>
        <taxon>Insecta</taxon>
        <taxon>Pterygota</taxon>
        <taxon>Neoptera</taxon>
        <taxon>Endopterygota</taxon>
        <taxon>Coleoptera</taxon>
        <taxon>Polyphaga</taxon>
        <taxon>Cucujiformia</taxon>
        <taxon>Coccinelloidea</taxon>
        <taxon>Coccinellidae</taxon>
        <taxon>Epilachninae</taxon>
        <taxon>Epilachnini</taxon>
        <taxon>Henosepilachna</taxon>
    </lineage>
</organism>
<comment type="caution">
    <text evidence="1">The sequence shown here is derived from an EMBL/GenBank/DDBJ whole genome shotgun (WGS) entry which is preliminary data.</text>
</comment>
<evidence type="ECO:0000313" key="2">
    <source>
        <dbReference type="Proteomes" id="UP001431783"/>
    </source>
</evidence>
<dbReference type="AlphaFoldDB" id="A0AAW1V2Z7"/>
<gene>
    <name evidence="1" type="ORF">WA026_016739</name>
</gene>
<name>A0AAW1V2Z7_9CUCU</name>
<proteinExistence type="predicted"/>